<dbReference type="Gene3D" id="3.40.50.1820">
    <property type="entry name" value="alpha/beta hydrolase"/>
    <property type="match status" value="1"/>
</dbReference>
<name>A0A0K2GC79_NITMO</name>
<evidence type="ECO:0000313" key="2">
    <source>
        <dbReference type="Proteomes" id="UP000069205"/>
    </source>
</evidence>
<evidence type="ECO:0008006" key="3">
    <source>
        <dbReference type="Google" id="ProtNLM"/>
    </source>
</evidence>
<dbReference type="Proteomes" id="UP000069205">
    <property type="component" value="Chromosome"/>
</dbReference>
<dbReference type="Pfam" id="PF06821">
    <property type="entry name" value="Ser_hydrolase"/>
    <property type="match status" value="1"/>
</dbReference>
<dbReference type="InterPro" id="IPR010662">
    <property type="entry name" value="RBBP9/YdeN"/>
</dbReference>
<dbReference type="EMBL" id="CP011801">
    <property type="protein sequence ID" value="ALA58454.1"/>
    <property type="molecule type" value="Genomic_DNA"/>
</dbReference>
<dbReference type="GO" id="GO:0016787">
    <property type="term" value="F:hydrolase activity"/>
    <property type="evidence" value="ECO:0007669"/>
    <property type="project" value="InterPro"/>
</dbReference>
<dbReference type="PATRIC" id="fig|42253.5.peg.2009"/>
<dbReference type="InterPro" id="IPR029058">
    <property type="entry name" value="AB_hydrolase_fold"/>
</dbReference>
<dbReference type="OrthoDB" id="9804993at2"/>
<accession>A0A0K2GC79</accession>
<sequence length="184" mass="19846">MTESPVLIVPGIGDSGPRHWQTLWQARHPGWQRVEQRDWDRPRCDAWVQALDAAVAACAGPPLLIAHSLGCLTVVHWAGRAPRRVRAMFLAAVPDPRSPHFPAGAEGFEPLPLDRLPCASLVVASRNDPFGSSGHARRCAKAWGSEFIDIGEAGHINVASGHGAWPEGWALLSRLTQRAAPAPS</sequence>
<dbReference type="SUPFAM" id="SSF53474">
    <property type="entry name" value="alpha/beta-Hydrolases"/>
    <property type="match status" value="1"/>
</dbReference>
<gene>
    <name evidence="1" type="ORF">NITMOv2_2037</name>
</gene>
<proteinExistence type="predicted"/>
<organism evidence="1 2">
    <name type="scientific">Nitrospira moscoviensis</name>
    <dbReference type="NCBI Taxonomy" id="42253"/>
    <lineage>
        <taxon>Bacteria</taxon>
        <taxon>Pseudomonadati</taxon>
        <taxon>Nitrospirota</taxon>
        <taxon>Nitrospiria</taxon>
        <taxon>Nitrospirales</taxon>
        <taxon>Nitrospiraceae</taxon>
        <taxon>Nitrospira</taxon>
    </lineage>
</organism>
<protein>
    <recommendedName>
        <fullName evidence="3">Alpha/beta hydrolase</fullName>
    </recommendedName>
</protein>
<reference evidence="1 2" key="1">
    <citation type="journal article" date="2015" name="Proc. Natl. Acad. Sci. U.S.A.">
        <title>Expanded metabolic versatility of ubiquitous nitrite-oxidizing bacteria from the genus Nitrospira.</title>
        <authorList>
            <person name="Koch H."/>
            <person name="Lucker S."/>
            <person name="Albertsen M."/>
            <person name="Kitzinger K."/>
            <person name="Herbold C."/>
            <person name="Spieck E."/>
            <person name="Nielsen P.H."/>
            <person name="Wagner M."/>
            <person name="Daims H."/>
        </authorList>
    </citation>
    <scope>NUCLEOTIDE SEQUENCE [LARGE SCALE GENOMIC DNA]</scope>
    <source>
        <strain evidence="1 2">NSP M-1</strain>
    </source>
</reference>
<evidence type="ECO:0000313" key="1">
    <source>
        <dbReference type="EMBL" id="ALA58454.1"/>
    </source>
</evidence>
<dbReference type="RefSeq" id="WP_053379621.1">
    <property type="nucleotide sequence ID" value="NZ_CP011801.1"/>
</dbReference>
<dbReference type="AlphaFoldDB" id="A0A0K2GC79"/>
<keyword evidence="2" id="KW-1185">Reference proteome</keyword>
<dbReference type="KEGG" id="nmv:NITMOv2_2037"/>
<dbReference type="STRING" id="42253.NITMOv2_2037"/>